<sequence>MKKTLALFIIMGLILATVPLASIAQEPSNAPIQVEKAIEIAKGLFQISSSLDQFDSTYEQNEYANVWSLRWYNNKGDGEVNVRVDADSGEIAGYNAYDPQDYTGKYSSIPKISRKEGESIALNFIKKVAPSKANQIILKPNNETSYGGPVFHQYSFNRVINGVEYPANNISVEVNGQTGQVRSFNVSWEKINVTAKTPKLTLGEAEKIFTEKFGFELKYLKPQTSGTTSKPIMTIYEINNPYQVAIDASSGEIVQDDYYGPYYDRKSMMGGGEAANDAQKPALSPIEQRIADELKGLISKESALEIAKKAAGVPDNFKLNGASLNKDWDFPELRIWSFQWNREEKDHYGWASAEIDAKTGKVLAFDFSENNNPIDSSVPLDQRSLKIKSKSAAEKLVTSFLEDNYPEVVGNLRAQTDNYVRPYPAQDDNNQPNYFFPYERLVDGIPFSQNYVNATVDSYTGKISSFRIRFLDLDFPATDQVLDQTQFTADFFAENHMILVYSKDKDQNLRLVYKLAPLESYRFNAQSGEMIGFDGEPVKDHNVSEITDIKGHWAEQAINTLNQLGLLHYENGLFQPNGEITQAEIMKALVKSTNSYLTDSTEGNWYDSYYQQAKQSGLITAKEMNPSASVTREELAKYLTRTMVGDKYATLNIYKVDFKDAAKITPGYAGYVAIVSGLGIMSGDGANFNPQTKALKGEACAILVKYLKTEK</sequence>
<feature type="signal peptide" evidence="2">
    <location>
        <begin position="1"/>
        <end position="24"/>
    </location>
</feature>
<dbReference type="Proteomes" id="UP000323521">
    <property type="component" value="Chromosome"/>
</dbReference>
<evidence type="ECO:0000313" key="4">
    <source>
        <dbReference type="EMBL" id="ATW28090.1"/>
    </source>
</evidence>
<keyword evidence="2" id="KW-0732">Signal</keyword>
<dbReference type="PROSITE" id="PS51272">
    <property type="entry name" value="SLH"/>
    <property type="match status" value="2"/>
</dbReference>
<reference evidence="4 5" key="1">
    <citation type="submission" date="2016-10" db="EMBL/GenBank/DDBJ databases">
        <title>Complete Genome Sequence of Peptococcaceae strain DCMF.</title>
        <authorList>
            <person name="Edwards R.J."/>
            <person name="Holland S.I."/>
            <person name="Deshpande N.P."/>
            <person name="Wong Y.K."/>
            <person name="Ertan H."/>
            <person name="Manefield M."/>
            <person name="Russell T.L."/>
            <person name="Lee M.J."/>
        </authorList>
    </citation>
    <scope>NUCLEOTIDE SEQUENCE [LARGE SCALE GENOMIC DNA]</scope>
    <source>
        <strain evidence="4 5">DCMF</strain>
    </source>
</reference>
<evidence type="ECO:0000259" key="3">
    <source>
        <dbReference type="PROSITE" id="PS51272"/>
    </source>
</evidence>
<proteinExistence type="predicted"/>
<evidence type="ECO:0000256" key="1">
    <source>
        <dbReference type="ARBA" id="ARBA00022737"/>
    </source>
</evidence>
<organism evidence="4 5">
    <name type="scientific">Formimonas warabiya</name>
    <dbReference type="NCBI Taxonomy" id="1761012"/>
    <lineage>
        <taxon>Bacteria</taxon>
        <taxon>Bacillati</taxon>
        <taxon>Bacillota</taxon>
        <taxon>Clostridia</taxon>
        <taxon>Eubacteriales</taxon>
        <taxon>Peptococcaceae</taxon>
        <taxon>Candidatus Formimonas</taxon>
    </lineage>
</organism>
<protein>
    <recommendedName>
        <fullName evidence="3">SLH domain-containing protein</fullName>
    </recommendedName>
</protein>
<dbReference type="RefSeq" id="WP_148137500.1">
    <property type="nucleotide sequence ID" value="NZ_CP017634.1"/>
</dbReference>
<keyword evidence="5" id="KW-1185">Reference proteome</keyword>
<accession>A0A3G1L0A0</accession>
<feature type="domain" description="SLH" evidence="3">
    <location>
        <begin position="655"/>
        <end position="711"/>
    </location>
</feature>
<evidence type="ECO:0000313" key="5">
    <source>
        <dbReference type="Proteomes" id="UP000323521"/>
    </source>
</evidence>
<dbReference type="KEGG" id="fwa:DCMF_28045"/>
<dbReference type="EMBL" id="CP017634">
    <property type="protein sequence ID" value="ATW28090.1"/>
    <property type="molecule type" value="Genomic_DNA"/>
</dbReference>
<dbReference type="Pfam" id="PF16244">
    <property type="entry name" value="DUF4901"/>
    <property type="match status" value="2"/>
</dbReference>
<dbReference type="OrthoDB" id="2473368at2"/>
<gene>
    <name evidence="4" type="ORF">DCMF_28045</name>
</gene>
<evidence type="ECO:0000256" key="2">
    <source>
        <dbReference type="SAM" id="SignalP"/>
    </source>
</evidence>
<name>A0A3G1L0A0_FORW1</name>
<keyword evidence="1" id="KW-0677">Repeat</keyword>
<dbReference type="InterPro" id="IPR032599">
    <property type="entry name" value="YcdB/YcdC_rep_domain"/>
</dbReference>
<dbReference type="InterPro" id="IPR001119">
    <property type="entry name" value="SLH_dom"/>
</dbReference>
<feature type="chain" id="PRO_5018278769" description="SLH domain-containing protein" evidence="2">
    <location>
        <begin position="25"/>
        <end position="711"/>
    </location>
</feature>
<dbReference type="AlphaFoldDB" id="A0A3G1L0A0"/>
<feature type="domain" description="SLH" evidence="3">
    <location>
        <begin position="541"/>
        <end position="603"/>
    </location>
</feature>
<dbReference type="Pfam" id="PF00395">
    <property type="entry name" value="SLH"/>
    <property type="match status" value="2"/>
</dbReference>